<dbReference type="GO" id="GO:0005886">
    <property type="term" value="C:plasma membrane"/>
    <property type="evidence" value="ECO:0007669"/>
    <property type="project" value="UniProtKB-SubCell"/>
</dbReference>
<evidence type="ECO:0000259" key="7">
    <source>
        <dbReference type="Pfam" id="PF09335"/>
    </source>
</evidence>
<organism evidence="8 9">
    <name type="scientific">Pontibacillus chungwhensis BH030062</name>
    <dbReference type="NCBI Taxonomy" id="1385513"/>
    <lineage>
        <taxon>Bacteria</taxon>
        <taxon>Bacillati</taxon>
        <taxon>Bacillota</taxon>
        <taxon>Bacilli</taxon>
        <taxon>Bacillales</taxon>
        <taxon>Bacillaceae</taxon>
        <taxon>Pontibacillus</taxon>
    </lineage>
</organism>
<dbReference type="AlphaFoldDB" id="A0A0A2UR54"/>
<dbReference type="eggNOG" id="COG0398">
    <property type="taxonomic scope" value="Bacteria"/>
</dbReference>
<reference evidence="8 9" key="1">
    <citation type="submission" date="2013-08" db="EMBL/GenBank/DDBJ databases">
        <title>Genome of Pontibacillus chungwhensis.</title>
        <authorList>
            <person name="Wang Q."/>
            <person name="Wang G."/>
        </authorList>
    </citation>
    <scope>NUCLEOTIDE SEQUENCE [LARGE SCALE GENOMIC DNA]</scope>
    <source>
        <strain evidence="8 9">BH030062</strain>
    </source>
</reference>
<dbReference type="InterPro" id="IPR015414">
    <property type="entry name" value="TMEM64"/>
</dbReference>
<keyword evidence="3 6" id="KW-0812">Transmembrane</keyword>
<feature type="transmembrane region" description="Helical" evidence="6">
    <location>
        <begin position="180"/>
        <end position="199"/>
    </location>
</feature>
<dbReference type="EMBL" id="AVBG01000010">
    <property type="protein sequence ID" value="KGP90777.1"/>
    <property type="molecule type" value="Genomic_DNA"/>
</dbReference>
<evidence type="ECO:0000313" key="8">
    <source>
        <dbReference type="EMBL" id="KGP90777.1"/>
    </source>
</evidence>
<proteinExistence type="inferred from homology"/>
<keyword evidence="4 6" id="KW-1133">Transmembrane helix</keyword>
<keyword evidence="9" id="KW-1185">Reference proteome</keyword>
<evidence type="ECO:0000256" key="2">
    <source>
        <dbReference type="ARBA" id="ARBA00022475"/>
    </source>
</evidence>
<sequence length="215" mass="24517">MNIQDLDYEALKEMIKNDTFDDFIMQLLQEYEALGPLPGILLPLLEAILPFLPLFIFVVGNSIAYGLFKGFLFSWLGAVLGAVFVFWVIRRLGEKKFFQFIRRNQQVQRVTSWFERHGFGPLFLLMCFPFSPSAIINVVGALSKVSFQQFVLAVVMGKAVMIFTISYVGHSITEFAQKPFKTVVVAICIAIFWVIGKVIERKLQHRSHENVSAND</sequence>
<dbReference type="STRING" id="1385513.N780_03670"/>
<accession>A0A0A2UR54</accession>
<dbReference type="Pfam" id="PF09335">
    <property type="entry name" value="VTT_dom"/>
    <property type="match status" value="1"/>
</dbReference>
<evidence type="ECO:0000256" key="5">
    <source>
        <dbReference type="ARBA" id="ARBA00023136"/>
    </source>
</evidence>
<name>A0A0A2UR54_9BACI</name>
<feature type="domain" description="VTT" evidence="7">
    <location>
        <begin position="53"/>
        <end position="170"/>
    </location>
</feature>
<comment type="caution">
    <text evidence="8">The sequence shown here is derived from an EMBL/GenBank/DDBJ whole genome shotgun (WGS) entry which is preliminary data.</text>
</comment>
<dbReference type="PANTHER" id="PTHR12677:SF55">
    <property type="entry name" value="UNDECAPRENYL PHOSPHATE TRANSPORTER SAOUHSC_00901-RELATED"/>
    <property type="match status" value="1"/>
</dbReference>
<evidence type="ECO:0000256" key="4">
    <source>
        <dbReference type="ARBA" id="ARBA00022989"/>
    </source>
</evidence>
<feature type="transmembrane region" description="Helical" evidence="6">
    <location>
        <begin position="122"/>
        <end position="143"/>
    </location>
</feature>
<dbReference type="OrthoDB" id="1651121at2"/>
<dbReference type="RefSeq" id="WP_036785051.1">
    <property type="nucleotide sequence ID" value="NZ_AVBG01000010.1"/>
</dbReference>
<feature type="transmembrane region" description="Helical" evidence="6">
    <location>
        <begin position="71"/>
        <end position="89"/>
    </location>
</feature>
<dbReference type="Proteomes" id="UP000030153">
    <property type="component" value="Unassembled WGS sequence"/>
</dbReference>
<evidence type="ECO:0000256" key="1">
    <source>
        <dbReference type="ARBA" id="ARBA00004651"/>
    </source>
</evidence>
<keyword evidence="2 6" id="KW-1003">Cell membrane</keyword>
<dbReference type="InterPro" id="IPR032816">
    <property type="entry name" value="VTT_dom"/>
</dbReference>
<comment type="similarity">
    <text evidence="6">Belongs to the TVP38/TMEM64 family.</text>
</comment>
<keyword evidence="5 6" id="KW-0472">Membrane</keyword>
<dbReference type="PANTHER" id="PTHR12677">
    <property type="entry name" value="GOLGI APPARATUS MEMBRANE PROTEIN TVP38-RELATED"/>
    <property type="match status" value="1"/>
</dbReference>
<evidence type="ECO:0000256" key="6">
    <source>
        <dbReference type="RuleBase" id="RU366058"/>
    </source>
</evidence>
<feature type="transmembrane region" description="Helical" evidence="6">
    <location>
        <begin position="40"/>
        <end position="59"/>
    </location>
</feature>
<gene>
    <name evidence="8" type="ORF">N780_03670</name>
</gene>
<comment type="subcellular location">
    <subcellularLocation>
        <location evidence="1 6">Cell membrane</location>
        <topology evidence="1 6">Multi-pass membrane protein</topology>
    </subcellularLocation>
</comment>
<feature type="transmembrane region" description="Helical" evidence="6">
    <location>
        <begin position="150"/>
        <end position="168"/>
    </location>
</feature>
<protein>
    <recommendedName>
        <fullName evidence="6">TVP38/TMEM64 family membrane protein</fullName>
    </recommendedName>
</protein>
<evidence type="ECO:0000256" key="3">
    <source>
        <dbReference type="ARBA" id="ARBA00022692"/>
    </source>
</evidence>
<evidence type="ECO:0000313" key="9">
    <source>
        <dbReference type="Proteomes" id="UP000030153"/>
    </source>
</evidence>